<evidence type="ECO:0000256" key="8">
    <source>
        <dbReference type="RuleBase" id="RU362042"/>
    </source>
</evidence>
<evidence type="ECO:0000256" key="7">
    <source>
        <dbReference type="RuleBase" id="RU003993"/>
    </source>
</evidence>
<dbReference type="EC" id="3.4.21.89" evidence="4 7"/>
<dbReference type="InterPro" id="IPR019757">
    <property type="entry name" value="Pept_S26A_signal_pept_1_Lys-AS"/>
</dbReference>
<keyword evidence="7" id="KW-0812">Transmembrane</keyword>
<evidence type="ECO:0000256" key="1">
    <source>
        <dbReference type="ARBA" id="ARBA00000677"/>
    </source>
</evidence>
<dbReference type="GO" id="GO:0009003">
    <property type="term" value="F:signal peptidase activity"/>
    <property type="evidence" value="ECO:0007669"/>
    <property type="project" value="UniProtKB-EC"/>
</dbReference>
<dbReference type="Gene3D" id="2.10.109.10">
    <property type="entry name" value="Umud Fragment, subunit A"/>
    <property type="match status" value="1"/>
</dbReference>
<evidence type="ECO:0000259" key="9">
    <source>
        <dbReference type="Pfam" id="PF10502"/>
    </source>
</evidence>
<feature type="transmembrane region" description="Helical" evidence="7">
    <location>
        <begin position="19"/>
        <end position="37"/>
    </location>
</feature>
<dbReference type="InterPro" id="IPR019533">
    <property type="entry name" value="Peptidase_S26"/>
</dbReference>
<evidence type="ECO:0000256" key="3">
    <source>
        <dbReference type="ARBA" id="ARBA00009370"/>
    </source>
</evidence>
<name>A0ABW3GZA9_9BACL</name>
<evidence type="ECO:0000313" key="11">
    <source>
        <dbReference type="Proteomes" id="UP001596976"/>
    </source>
</evidence>
<organism evidence="10 11">
    <name type="scientific">Savagea faecisuis</name>
    <dbReference type="NCBI Taxonomy" id="1274803"/>
    <lineage>
        <taxon>Bacteria</taxon>
        <taxon>Bacillati</taxon>
        <taxon>Bacillota</taxon>
        <taxon>Bacilli</taxon>
        <taxon>Bacillales</taxon>
        <taxon>Caryophanaceae</taxon>
        <taxon>Savagea</taxon>
    </lineage>
</organism>
<evidence type="ECO:0000313" key="10">
    <source>
        <dbReference type="EMBL" id="MFD0943305.1"/>
    </source>
</evidence>
<comment type="similarity">
    <text evidence="3 8">Belongs to the peptidase S26 family.</text>
</comment>
<comment type="caution">
    <text evidence="10">The sequence shown here is derived from an EMBL/GenBank/DDBJ whole genome shotgun (WGS) entry which is preliminary data.</text>
</comment>
<reference evidence="11" key="1">
    <citation type="journal article" date="2019" name="Int. J. Syst. Evol. Microbiol.">
        <title>The Global Catalogue of Microorganisms (GCM) 10K type strain sequencing project: providing services to taxonomists for standard genome sequencing and annotation.</title>
        <authorList>
            <consortium name="The Broad Institute Genomics Platform"/>
            <consortium name="The Broad Institute Genome Sequencing Center for Infectious Disease"/>
            <person name="Wu L."/>
            <person name="Ma J."/>
        </authorList>
    </citation>
    <scope>NUCLEOTIDE SEQUENCE [LARGE SCALE GENOMIC DNA]</scope>
    <source>
        <strain evidence="11">CCUG 63563</strain>
    </source>
</reference>
<keyword evidence="5 7" id="KW-0645">Protease</keyword>
<dbReference type="PROSITE" id="PS00760">
    <property type="entry name" value="SPASE_I_2"/>
    <property type="match status" value="1"/>
</dbReference>
<dbReference type="PANTHER" id="PTHR43390">
    <property type="entry name" value="SIGNAL PEPTIDASE I"/>
    <property type="match status" value="1"/>
</dbReference>
<dbReference type="Proteomes" id="UP001596976">
    <property type="component" value="Unassembled WGS sequence"/>
</dbReference>
<gene>
    <name evidence="10" type="primary">lepB</name>
    <name evidence="10" type="ORF">ACFQ0V_05905</name>
</gene>
<comment type="subcellular location">
    <subcellularLocation>
        <location evidence="2">Cell membrane</location>
        <topology evidence="2">Single-pass type II membrane protein</topology>
    </subcellularLocation>
    <subcellularLocation>
        <location evidence="8">Membrane</location>
        <topology evidence="8">Single-pass type II membrane protein</topology>
    </subcellularLocation>
</comment>
<dbReference type="InterPro" id="IPR019756">
    <property type="entry name" value="Pept_S26A_signal_pept_1_Ser-AS"/>
</dbReference>
<protein>
    <recommendedName>
        <fullName evidence="4 7">Signal peptidase I</fullName>
        <ecNumber evidence="4 7">3.4.21.89</ecNumber>
    </recommendedName>
</protein>
<keyword evidence="7" id="KW-0472">Membrane</keyword>
<dbReference type="CDD" id="cd06530">
    <property type="entry name" value="S26_SPase_I"/>
    <property type="match status" value="1"/>
</dbReference>
<evidence type="ECO:0000256" key="6">
    <source>
        <dbReference type="ARBA" id="ARBA00022801"/>
    </source>
</evidence>
<dbReference type="PRINTS" id="PR00727">
    <property type="entry name" value="LEADERPTASE"/>
</dbReference>
<dbReference type="Pfam" id="PF10502">
    <property type="entry name" value="Peptidase_S26"/>
    <property type="match status" value="1"/>
</dbReference>
<evidence type="ECO:0000256" key="5">
    <source>
        <dbReference type="ARBA" id="ARBA00022670"/>
    </source>
</evidence>
<evidence type="ECO:0000256" key="2">
    <source>
        <dbReference type="ARBA" id="ARBA00004401"/>
    </source>
</evidence>
<dbReference type="EMBL" id="JBHTJF010000022">
    <property type="protein sequence ID" value="MFD0943305.1"/>
    <property type="molecule type" value="Genomic_DNA"/>
</dbReference>
<dbReference type="InterPro" id="IPR019758">
    <property type="entry name" value="Pept_S26A_signal_pept_1_CS"/>
</dbReference>
<feature type="domain" description="Peptidase S26" evidence="9">
    <location>
        <begin position="18"/>
        <end position="170"/>
    </location>
</feature>
<dbReference type="PROSITE" id="PS00761">
    <property type="entry name" value="SPASE_I_3"/>
    <property type="match status" value="1"/>
</dbReference>
<sequence>MPYGSLYAEERHRGEMNNIFRFIIIVVACSILIRSFIMQSTVVNGESMEPTLHTGDRLLVAKAENYERSDIVIFQATEEDWYVKRIIGLPGDTVYIIHNQLYVNGEPMEESYLKKDYLHDWPSVNYVYPHRIPPEHYFVLGDNRLNSTDSREFGLIHKDLIGGRALVKYWPLQSMQNLVSSKR</sequence>
<evidence type="ECO:0000256" key="4">
    <source>
        <dbReference type="ARBA" id="ARBA00013208"/>
    </source>
</evidence>
<dbReference type="PROSITE" id="PS00501">
    <property type="entry name" value="SPASE_I_1"/>
    <property type="match status" value="1"/>
</dbReference>
<keyword evidence="11" id="KW-1185">Reference proteome</keyword>
<dbReference type="NCBIfam" id="TIGR02227">
    <property type="entry name" value="sigpep_I_bact"/>
    <property type="match status" value="1"/>
</dbReference>
<dbReference type="RefSeq" id="WP_381010904.1">
    <property type="nucleotide sequence ID" value="NZ_JBHTJF010000022.1"/>
</dbReference>
<comment type="catalytic activity">
    <reaction evidence="1 7">
        <text>Cleavage of hydrophobic, N-terminal signal or leader sequences from secreted and periplasmic proteins.</text>
        <dbReference type="EC" id="3.4.21.89"/>
    </reaction>
</comment>
<keyword evidence="6 7" id="KW-0378">Hydrolase</keyword>
<dbReference type="InterPro" id="IPR036286">
    <property type="entry name" value="LexA/Signal_pep-like_sf"/>
</dbReference>
<proteinExistence type="inferred from homology"/>
<dbReference type="InterPro" id="IPR000223">
    <property type="entry name" value="Pept_S26A_signal_pept_1"/>
</dbReference>
<accession>A0ABW3GZA9</accession>
<dbReference type="SUPFAM" id="SSF51306">
    <property type="entry name" value="LexA/Signal peptidase"/>
    <property type="match status" value="1"/>
</dbReference>
<keyword evidence="7" id="KW-1133">Transmembrane helix</keyword>
<dbReference type="PANTHER" id="PTHR43390:SF1">
    <property type="entry name" value="CHLOROPLAST PROCESSING PEPTIDASE"/>
    <property type="match status" value="1"/>
</dbReference>